<dbReference type="Gene3D" id="1.10.287.370">
    <property type="match status" value="1"/>
</dbReference>
<comment type="similarity">
    <text evidence="1">Belongs to the prefoldin subunit beta family.</text>
</comment>
<dbReference type="InterPro" id="IPR009053">
    <property type="entry name" value="Prefoldin"/>
</dbReference>
<dbReference type="Proteomes" id="UP001321749">
    <property type="component" value="Unassembled WGS sequence"/>
</dbReference>
<name>A0AAV9HCC6_9PEZI</name>
<dbReference type="CDD" id="cd23164">
    <property type="entry name" value="Prefoldin_1"/>
    <property type="match status" value="1"/>
</dbReference>
<accession>A0AAV9HCC6</accession>
<reference evidence="3" key="2">
    <citation type="submission" date="2023-06" db="EMBL/GenBank/DDBJ databases">
        <authorList>
            <consortium name="Lawrence Berkeley National Laboratory"/>
            <person name="Mondo S.J."/>
            <person name="Hensen N."/>
            <person name="Bonometti L."/>
            <person name="Westerberg I."/>
            <person name="Brannstrom I.O."/>
            <person name="Guillou S."/>
            <person name="Cros-Aarteil S."/>
            <person name="Calhoun S."/>
            <person name="Haridas S."/>
            <person name="Kuo A."/>
            <person name="Pangilinan J."/>
            <person name="Riley R."/>
            <person name="Labutti K."/>
            <person name="Andreopoulos B."/>
            <person name="Lipzen A."/>
            <person name="Chen C."/>
            <person name="Yanf M."/>
            <person name="Daum C."/>
            <person name="Ng V."/>
            <person name="Clum A."/>
            <person name="Steindorff A."/>
            <person name="Ohm R."/>
            <person name="Martin F."/>
            <person name="Silar P."/>
            <person name="Natvig D."/>
            <person name="Lalanne C."/>
            <person name="Gautier V."/>
            <person name="Ament-Velasquez S.L."/>
            <person name="Kruys A."/>
            <person name="Hutchinson M.I."/>
            <person name="Powell A.J."/>
            <person name="Barry K."/>
            <person name="Miller A.N."/>
            <person name="Grigoriev I.V."/>
            <person name="Debuchy R."/>
            <person name="Gladieux P."/>
            <person name="Thoren M.H."/>
            <person name="Johannesson H."/>
        </authorList>
    </citation>
    <scope>NUCLEOTIDE SEQUENCE</scope>
    <source>
        <strain evidence="3">PSN324</strain>
    </source>
</reference>
<dbReference type="SUPFAM" id="SSF46579">
    <property type="entry name" value="Prefoldin"/>
    <property type="match status" value="1"/>
</dbReference>
<dbReference type="PANTHER" id="PTHR20903">
    <property type="entry name" value="PREFOLDIN SUBUNIT 1-RELATED"/>
    <property type="match status" value="1"/>
</dbReference>
<dbReference type="GO" id="GO:0044183">
    <property type="term" value="F:protein folding chaperone"/>
    <property type="evidence" value="ECO:0007669"/>
    <property type="project" value="TreeGrafter"/>
</dbReference>
<evidence type="ECO:0000313" key="3">
    <source>
        <dbReference type="EMBL" id="KAK4457415.1"/>
    </source>
</evidence>
<dbReference type="AlphaFoldDB" id="A0AAV9HCC6"/>
<keyword evidence="2" id="KW-0143">Chaperone</keyword>
<reference evidence="3" key="1">
    <citation type="journal article" date="2023" name="Mol. Phylogenet. Evol.">
        <title>Genome-scale phylogeny and comparative genomics of the fungal order Sordariales.</title>
        <authorList>
            <person name="Hensen N."/>
            <person name="Bonometti L."/>
            <person name="Westerberg I."/>
            <person name="Brannstrom I.O."/>
            <person name="Guillou S."/>
            <person name="Cros-Aarteil S."/>
            <person name="Calhoun S."/>
            <person name="Haridas S."/>
            <person name="Kuo A."/>
            <person name="Mondo S."/>
            <person name="Pangilinan J."/>
            <person name="Riley R."/>
            <person name="LaButti K."/>
            <person name="Andreopoulos B."/>
            <person name="Lipzen A."/>
            <person name="Chen C."/>
            <person name="Yan M."/>
            <person name="Daum C."/>
            <person name="Ng V."/>
            <person name="Clum A."/>
            <person name="Steindorff A."/>
            <person name="Ohm R.A."/>
            <person name="Martin F."/>
            <person name="Silar P."/>
            <person name="Natvig D.O."/>
            <person name="Lalanne C."/>
            <person name="Gautier V."/>
            <person name="Ament-Velasquez S.L."/>
            <person name="Kruys A."/>
            <person name="Hutchinson M.I."/>
            <person name="Powell A.J."/>
            <person name="Barry K."/>
            <person name="Miller A.N."/>
            <person name="Grigoriev I.V."/>
            <person name="Debuchy R."/>
            <person name="Gladieux P."/>
            <person name="Hiltunen Thoren M."/>
            <person name="Johannesson H."/>
        </authorList>
    </citation>
    <scope>NUCLEOTIDE SEQUENCE</scope>
    <source>
        <strain evidence="3">PSN324</strain>
    </source>
</reference>
<protein>
    <submittedName>
        <fullName evidence="3">Prefoldin subunit 1</fullName>
    </submittedName>
</protein>
<dbReference type="GO" id="GO:0016272">
    <property type="term" value="C:prefoldin complex"/>
    <property type="evidence" value="ECO:0007669"/>
    <property type="project" value="InterPro"/>
</dbReference>
<comment type="caution">
    <text evidence="3">The sequence shown here is derived from an EMBL/GenBank/DDBJ whole genome shotgun (WGS) entry which is preliminary data.</text>
</comment>
<keyword evidence="4" id="KW-1185">Reference proteome</keyword>
<gene>
    <name evidence="3" type="ORF">QBC42DRAFT_279161</name>
</gene>
<evidence type="ECO:0000256" key="2">
    <source>
        <dbReference type="ARBA" id="ARBA00023186"/>
    </source>
</evidence>
<dbReference type="GO" id="GO:0005737">
    <property type="term" value="C:cytoplasm"/>
    <property type="evidence" value="ECO:0007669"/>
    <property type="project" value="TreeGrafter"/>
</dbReference>
<proteinExistence type="inferred from homology"/>
<dbReference type="Pfam" id="PF01920">
    <property type="entry name" value="Prefoldin_2"/>
    <property type="match status" value="1"/>
</dbReference>
<evidence type="ECO:0000256" key="1">
    <source>
        <dbReference type="ARBA" id="ARBA00008045"/>
    </source>
</evidence>
<dbReference type="InterPro" id="IPR002777">
    <property type="entry name" value="PFD_beta-like"/>
</dbReference>
<dbReference type="PANTHER" id="PTHR20903:SF0">
    <property type="entry name" value="PREFOLDIN SUBUNIT 1"/>
    <property type="match status" value="1"/>
</dbReference>
<organism evidence="3 4">
    <name type="scientific">Cladorrhinum samala</name>
    <dbReference type="NCBI Taxonomy" id="585594"/>
    <lineage>
        <taxon>Eukaryota</taxon>
        <taxon>Fungi</taxon>
        <taxon>Dikarya</taxon>
        <taxon>Ascomycota</taxon>
        <taxon>Pezizomycotina</taxon>
        <taxon>Sordariomycetes</taxon>
        <taxon>Sordariomycetidae</taxon>
        <taxon>Sordariales</taxon>
        <taxon>Podosporaceae</taxon>
        <taxon>Cladorrhinum</taxon>
    </lineage>
</organism>
<evidence type="ECO:0000313" key="4">
    <source>
        <dbReference type="Proteomes" id="UP001321749"/>
    </source>
</evidence>
<dbReference type="GO" id="GO:0051082">
    <property type="term" value="F:unfolded protein binding"/>
    <property type="evidence" value="ECO:0007669"/>
    <property type="project" value="InterPro"/>
</dbReference>
<sequence>MLTRHIFSQLVREIESQAVAAQQQIGLVRAQIASKQREVRLAQLTRSEISSLPPDTPVYEGVGKMFVGLPAPELQNKLGASVKDIETEVEGLNKRLHYLETTAKNSQEHIEKMLKGGQA</sequence>
<dbReference type="EMBL" id="MU865116">
    <property type="protein sequence ID" value="KAK4457415.1"/>
    <property type="molecule type" value="Genomic_DNA"/>
</dbReference>